<protein>
    <submittedName>
        <fullName evidence="2">Uncharacterized protein</fullName>
    </submittedName>
</protein>
<gene>
    <name evidence="2" type="ORF">K466DRAFT_604566</name>
</gene>
<dbReference type="AlphaFoldDB" id="A0A5C3NXU4"/>
<name>A0A5C3NXU4_9APHY</name>
<feature type="region of interest" description="Disordered" evidence="1">
    <location>
        <begin position="150"/>
        <end position="181"/>
    </location>
</feature>
<reference evidence="2 3" key="1">
    <citation type="journal article" date="2019" name="Nat. Ecol. Evol.">
        <title>Megaphylogeny resolves global patterns of mushroom evolution.</title>
        <authorList>
            <person name="Varga T."/>
            <person name="Krizsan K."/>
            <person name="Foldi C."/>
            <person name="Dima B."/>
            <person name="Sanchez-Garcia M."/>
            <person name="Sanchez-Ramirez S."/>
            <person name="Szollosi G.J."/>
            <person name="Szarkandi J.G."/>
            <person name="Papp V."/>
            <person name="Albert L."/>
            <person name="Andreopoulos W."/>
            <person name="Angelini C."/>
            <person name="Antonin V."/>
            <person name="Barry K.W."/>
            <person name="Bougher N.L."/>
            <person name="Buchanan P."/>
            <person name="Buyck B."/>
            <person name="Bense V."/>
            <person name="Catcheside P."/>
            <person name="Chovatia M."/>
            <person name="Cooper J."/>
            <person name="Damon W."/>
            <person name="Desjardin D."/>
            <person name="Finy P."/>
            <person name="Geml J."/>
            <person name="Haridas S."/>
            <person name="Hughes K."/>
            <person name="Justo A."/>
            <person name="Karasinski D."/>
            <person name="Kautmanova I."/>
            <person name="Kiss B."/>
            <person name="Kocsube S."/>
            <person name="Kotiranta H."/>
            <person name="LaButti K.M."/>
            <person name="Lechner B.E."/>
            <person name="Liimatainen K."/>
            <person name="Lipzen A."/>
            <person name="Lukacs Z."/>
            <person name="Mihaltcheva S."/>
            <person name="Morgado L.N."/>
            <person name="Niskanen T."/>
            <person name="Noordeloos M.E."/>
            <person name="Ohm R.A."/>
            <person name="Ortiz-Santana B."/>
            <person name="Ovrebo C."/>
            <person name="Racz N."/>
            <person name="Riley R."/>
            <person name="Savchenko A."/>
            <person name="Shiryaev A."/>
            <person name="Soop K."/>
            <person name="Spirin V."/>
            <person name="Szebenyi C."/>
            <person name="Tomsovsky M."/>
            <person name="Tulloss R.E."/>
            <person name="Uehling J."/>
            <person name="Grigoriev I.V."/>
            <person name="Vagvolgyi C."/>
            <person name="Papp T."/>
            <person name="Martin F.M."/>
            <person name="Miettinen O."/>
            <person name="Hibbett D.S."/>
            <person name="Nagy L.G."/>
        </authorList>
    </citation>
    <scope>NUCLEOTIDE SEQUENCE [LARGE SCALE GENOMIC DNA]</scope>
    <source>
        <strain evidence="2 3">HHB13444</strain>
    </source>
</reference>
<evidence type="ECO:0000313" key="2">
    <source>
        <dbReference type="EMBL" id="TFK81357.1"/>
    </source>
</evidence>
<feature type="compositionally biased region" description="Pro residues" evidence="1">
    <location>
        <begin position="81"/>
        <end position="90"/>
    </location>
</feature>
<proteinExistence type="predicted"/>
<keyword evidence="3" id="KW-1185">Reference proteome</keyword>
<dbReference type="Proteomes" id="UP000308197">
    <property type="component" value="Unassembled WGS sequence"/>
</dbReference>
<accession>A0A5C3NXU4</accession>
<feature type="region of interest" description="Disordered" evidence="1">
    <location>
        <begin position="76"/>
        <end position="95"/>
    </location>
</feature>
<sequence>MADQQKLLDVWSCPPAAGNTRASALNGDVLLASIQEDMHAPEEKWLEAGNEAPRSATSTLPLVTADALMEELDPHCTPLSSPAPPSPAPYTPLLEPASSVRDEDIEDFHLPPPALPLNVAFPMSSYPGIVERVESAIALYMPQALTAVDPLPEKAPGDESSSLLDVVQPQEEGEGGAQGAPGAIWGLLMAPTCADARANDAFAKRTR</sequence>
<dbReference type="EMBL" id="ML211615">
    <property type="protein sequence ID" value="TFK81357.1"/>
    <property type="molecule type" value="Genomic_DNA"/>
</dbReference>
<evidence type="ECO:0000256" key="1">
    <source>
        <dbReference type="SAM" id="MobiDB-lite"/>
    </source>
</evidence>
<evidence type="ECO:0000313" key="3">
    <source>
        <dbReference type="Proteomes" id="UP000308197"/>
    </source>
</evidence>
<dbReference type="InParanoid" id="A0A5C3NXU4"/>
<organism evidence="2 3">
    <name type="scientific">Polyporus arcularius HHB13444</name>
    <dbReference type="NCBI Taxonomy" id="1314778"/>
    <lineage>
        <taxon>Eukaryota</taxon>
        <taxon>Fungi</taxon>
        <taxon>Dikarya</taxon>
        <taxon>Basidiomycota</taxon>
        <taxon>Agaricomycotina</taxon>
        <taxon>Agaricomycetes</taxon>
        <taxon>Polyporales</taxon>
        <taxon>Polyporaceae</taxon>
        <taxon>Polyporus</taxon>
    </lineage>
</organism>